<proteinExistence type="predicted"/>
<organism evidence="1 2">
    <name type="scientific">Trichinella zimbabwensis</name>
    <dbReference type="NCBI Taxonomy" id="268475"/>
    <lineage>
        <taxon>Eukaryota</taxon>
        <taxon>Metazoa</taxon>
        <taxon>Ecdysozoa</taxon>
        <taxon>Nematoda</taxon>
        <taxon>Enoplea</taxon>
        <taxon>Dorylaimia</taxon>
        <taxon>Trichinellida</taxon>
        <taxon>Trichinellidae</taxon>
        <taxon>Trichinella</taxon>
    </lineage>
</organism>
<evidence type="ECO:0000313" key="1">
    <source>
        <dbReference type="EMBL" id="KRY63789.1"/>
    </source>
</evidence>
<dbReference type="EMBL" id="JYDP01008289">
    <property type="protein sequence ID" value="KRY63789.1"/>
    <property type="molecule type" value="Genomic_DNA"/>
</dbReference>
<dbReference type="AlphaFoldDB" id="A0A0V1DQF9"/>
<protein>
    <submittedName>
        <fullName evidence="1">Uncharacterized protein</fullName>
    </submittedName>
</protein>
<name>A0A0V1DQF9_9BILA</name>
<feature type="non-terminal residue" evidence="1">
    <location>
        <position position="1"/>
    </location>
</feature>
<gene>
    <name evidence="1" type="ORF">T11_3052</name>
</gene>
<comment type="caution">
    <text evidence="1">The sequence shown here is derived from an EMBL/GenBank/DDBJ whole genome shotgun (WGS) entry which is preliminary data.</text>
</comment>
<feature type="non-terminal residue" evidence="1">
    <location>
        <position position="43"/>
    </location>
</feature>
<reference evidence="1 2" key="1">
    <citation type="submission" date="2015-01" db="EMBL/GenBank/DDBJ databases">
        <title>Evolution of Trichinella species and genotypes.</title>
        <authorList>
            <person name="Korhonen P.K."/>
            <person name="Edoardo P."/>
            <person name="Giuseppe L.R."/>
            <person name="Gasser R.B."/>
        </authorList>
    </citation>
    <scope>NUCLEOTIDE SEQUENCE [LARGE SCALE GENOMIC DNA]</scope>
    <source>
        <strain evidence="1">ISS1029</strain>
    </source>
</reference>
<keyword evidence="2" id="KW-1185">Reference proteome</keyword>
<dbReference type="Proteomes" id="UP000055024">
    <property type="component" value="Unassembled WGS sequence"/>
</dbReference>
<evidence type="ECO:0000313" key="2">
    <source>
        <dbReference type="Proteomes" id="UP000055024"/>
    </source>
</evidence>
<accession>A0A0V1DQF9</accession>
<sequence length="43" mass="5088">LAISRQKICAFFKNFKKSFFAAFPGLLPGQRQPKRLRIFQKFI</sequence>